<evidence type="ECO:0000256" key="1">
    <source>
        <dbReference type="ARBA" id="ARBA00006767"/>
    </source>
</evidence>
<feature type="domain" description="S1 motif" evidence="6">
    <location>
        <begin position="90"/>
        <end position="159"/>
    </location>
</feature>
<proteinExistence type="inferred from homology"/>
<evidence type="ECO:0000256" key="2">
    <source>
        <dbReference type="ARBA" id="ARBA00022980"/>
    </source>
</evidence>
<dbReference type="InterPro" id="IPR003029">
    <property type="entry name" value="S1_domain"/>
</dbReference>
<dbReference type="GO" id="GO:0005737">
    <property type="term" value="C:cytoplasm"/>
    <property type="evidence" value="ECO:0007669"/>
    <property type="project" value="UniProtKB-ARBA"/>
</dbReference>
<keyword evidence="2 7" id="KW-0689">Ribosomal protein</keyword>
<dbReference type="GO" id="GO:1990904">
    <property type="term" value="C:ribonucleoprotein complex"/>
    <property type="evidence" value="ECO:0007669"/>
    <property type="project" value="UniProtKB-KW"/>
</dbReference>
<evidence type="ECO:0000256" key="5">
    <source>
        <dbReference type="SAM" id="MobiDB-lite"/>
    </source>
</evidence>
<feature type="compositionally biased region" description="Polar residues" evidence="5">
    <location>
        <begin position="30"/>
        <end position="40"/>
    </location>
</feature>
<dbReference type="InterPro" id="IPR012340">
    <property type="entry name" value="NA-bd_OB-fold"/>
</dbReference>
<dbReference type="SMART" id="SM00316">
    <property type="entry name" value="S1"/>
    <property type="match status" value="3"/>
</dbReference>
<accession>A0A061QMQ1</accession>
<gene>
    <name evidence="7" type="primary">RPSA</name>
    <name evidence="7" type="ORF">TSPGSL018_30827</name>
</gene>
<evidence type="ECO:0000256" key="3">
    <source>
        <dbReference type="ARBA" id="ARBA00023274"/>
    </source>
</evidence>
<dbReference type="GO" id="GO:0005840">
    <property type="term" value="C:ribosome"/>
    <property type="evidence" value="ECO:0007669"/>
    <property type="project" value="UniProtKB-KW"/>
</dbReference>
<dbReference type="EMBL" id="GBEZ01027645">
    <property type="protein sequence ID" value="JAC59689.1"/>
    <property type="molecule type" value="Transcribed_RNA"/>
</dbReference>
<dbReference type="Pfam" id="PF00575">
    <property type="entry name" value="S1"/>
    <property type="match status" value="2"/>
</dbReference>
<dbReference type="FunFam" id="2.40.50.140:FF:000051">
    <property type="entry name" value="RNA-binding transcriptional accessory protein"/>
    <property type="match status" value="1"/>
</dbReference>
<dbReference type="PANTHER" id="PTHR10724">
    <property type="entry name" value="30S RIBOSOMAL PROTEIN S1"/>
    <property type="match status" value="1"/>
</dbReference>
<keyword evidence="3" id="KW-0687">Ribonucleoprotein</keyword>
<protein>
    <submittedName>
        <fullName evidence="7">Small subunit ribosomal protein S1</fullName>
    </submittedName>
</protein>
<dbReference type="PROSITE" id="PS50126">
    <property type="entry name" value="S1"/>
    <property type="match status" value="3"/>
</dbReference>
<feature type="region of interest" description="Disordered" evidence="5">
    <location>
        <begin position="1"/>
        <end position="40"/>
    </location>
</feature>
<dbReference type="CDD" id="cd04465">
    <property type="entry name" value="S1_RPS1_repeat_ec2_hs2"/>
    <property type="match status" value="1"/>
</dbReference>
<feature type="domain" description="S1 motif" evidence="6">
    <location>
        <begin position="177"/>
        <end position="241"/>
    </location>
</feature>
<name>A0A061QMQ1_9CHLO</name>
<evidence type="ECO:0000256" key="4">
    <source>
        <dbReference type="ARBA" id="ARBA00025453"/>
    </source>
</evidence>
<dbReference type="GO" id="GO:0003729">
    <property type="term" value="F:mRNA binding"/>
    <property type="evidence" value="ECO:0007669"/>
    <property type="project" value="TreeGrafter"/>
</dbReference>
<evidence type="ECO:0000313" key="7">
    <source>
        <dbReference type="EMBL" id="JAC59689.1"/>
    </source>
</evidence>
<dbReference type="GO" id="GO:0003735">
    <property type="term" value="F:structural constituent of ribosome"/>
    <property type="evidence" value="ECO:0007669"/>
    <property type="project" value="TreeGrafter"/>
</dbReference>
<dbReference type="SUPFAM" id="SSF50249">
    <property type="entry name" value="Nucleic acid-binding proteins"/>
    <property type="match status" value="3"/>
</dbReference>
<dbReference type="PANTHER" id="PTHR10724:SF7">
    <property type="entry name" value="SMALL RIBOSOMAL SUBUNIT PROTEIN BS1C"/>
    <property type="match status" value="1"/>
</dbReference>
<reference evidence="7" key="1">
    <citation type="submission" date="2014-05" db="EMBL/GenBank/DDBJ databases">
        <title>The transcriptome of the halophilic microalga Tetraselmis sp. GSL018 isolated from the Great Salt Lake, Utah.</title>
        <authorList>
            <person name="Jinkerson R.E."/>
            <person name="D'Adamo S."/>
            <person name="Posewitz M.C."/>
        </authorList>
    </citation>
    <scope>NUCLEOTIDE SEQUENCE</scope>
    <source>
        <strain evidence="7">GSL018</strain>
    </source>
</reference>
<feature type="compositionally biased region" description="Low complexity" evidence="5">
    <location>
        <begin position="1"/>
        <end position="27"/>
    </location>
</feature>
<organism evidence="7">
    <name type="scientific">Tetraselmis sp. GSL018</name>
    <dbReference type="NCBI Taxonomy" id="582737"/>
    <lineage>
        <taxon>Eukaryota</taxon>
        <taxon>Viridiplantae</taxon>
        <taxon>Chlorophyta</taxon>
        <taxon>core chlorophytes</taxon>
        <taxon>Chlorodendrophyceae</taxon>
        <taxon>Chlorodendrales</taxon>
        <taxon>Chlorodendraceae</taxon>
        <taxon>Tetraselmis</taxon>
    </lineage>
</organism>
<dbReference type="AlphaFoldDB" id="A0A061QMQ1"/>
<dbReference type="Gene3D" id="2.40.50.140">
    <property type="entry name" value="Nucleic acid-binding proteins"/>
    <property type="match status" value="3"/>
</dbReference>
<dbReference type="GO" id="GO:0006412">
    <property type="term" value="P:translation"/>
    <property type="evidence" value="ECO:0007669"/>
    <property type="project" value="TreeGrafter"/>
</dbReference>
<dbReference type="InterPro" id="IPR050437">
    <property type="entry name" value="Ribos_protein_bS1-like"/>
</dbReference>
<feature type="domain" description="S1 motif" evidence="6">
    <location>
        <begin position="255"/>
        <end position="323"/>
    </location>
</feature>
<comment type="function">
    <text evidence="4">Associates with the EF-Tu.GDP complex and induces the exchange of GDP to GTP. It remains bound to the aminoacyl-tRNA.EF-Tu.GTP complex up to the GTP hydrolysis stage on the ribosome.</text>
</comment>
<sequence length="378" mass="41779">MVSTGVSVRAQQRPAVQQVRQQQLRPSAVKHSSSLGWRSSLPTAHRRTPLLTAAVAEEPVSVDDGEFDTNSLYQEFELLLAQHDHNFKRGDLVTGTVVTSDERGAYVDFGAKTVGFCSSAEASICQGAKAKHVLIPESQREFLIIRDNSRDGMIQLSLREMEYALVWQRLRQMQAEDVAIMATVLSVNRGGLMVEVEHLRGFVPASHLSMRITPENILGERILVKLLEVDEERQRLVLSNRKAESRASDQDFKVGDVVEGTVEAVKPYGAFINLGSTNGLLHVSQISHERVTNVEAVLSIGDKLKVMILSQDADRTRIALSTRKLEPSPGDMVRDPALVYEKADEMAATFRARVAEVEAAARQEEQNLAGSPEPMQEA</sequence>
<comment type="similarity">
    <text evidence="1">Belongs to the bacterial ribosomal protein bS1 family.</text>
</comment>
<evidence type="ECO:0000259" key="6">
    <source>
        <dbReference type="PROSITE" id="PS50126"/>
    </source>
</evidence>